<dbReference type="Proteomes" id="UP000000305">
    <property type="component" value="Unassembled WGS sequence"/>
</dbReference>
<organism evidence="2 3">
    <name type="scientific">Daphnia pulex</name>
    <name type="common">Water flea</name>
    <dbReference type="NCBI Taxonomy" id="6669"/>
    <lineage>
        <taxon>Eukaryota</taxon>
        <taxon>Metazoa</taxon>
        <taxon>Ecdysozoa</taxon>
        <taxon>Arthropoda</taxon>
        <taxon>Crustacea</taxon>
        <taxon>Branchiopoda</taxon>
        <taxon>Diplostraca</taxon>
        <taxon>Cladocera</taxon>
        <taxon>Anomopoda</taxon>
        <taxon>Daphniidae</taxon>
        <taxon>Daphnia</taxon>
    </lineage>
</organism>
<dbReference type="OrthoDB" id="10433317at2759"/>
<accession>E9H5M4</accession>
<dbReference type="PROSITE" id="PS51257">
    <property type="entry name" value="PROKAR_LIPOPROTEIN"/>
    <property type="match status" value="1"/>
</dbReference>
<reference evidence="2 3" key="1">
    <citation type="journal article" date="2011" name="Science">
        <title>The ecoresponsive genome of Daphnia pulex.</title>
        <authorList>
            <person name="Colbourne J.K."/>
            <person name="Pfrender M.E."/>
            <person name="Gilbert D."/>
            <person name="Thomas W.K."/>
            <person name="Tucker A."/>
            <person name="Oakley T.H."/>
            <person name="Tokishita S."/>
            <person name="Aerts A."/>
            <person name="Arnold G.J."/>
            <person name="Basu M.K."/>
            <person name="Bauer D.J."/>
            <person name="Caceres C.E."/>
            <person name="Carmel L."/>
            <person name="Casola C."/>
            <person name="Choi J.H."/>
            <person name="Detter J.C."/>
            <person name="Dong Q."/>
            <person name="Dusheyko S."/>
            <person name="Eads B.D."/>
            <person name="Frohlich T."/>
            <person name="Geiler-Samerotte K.A."/>
            <person name="Gerlach D."/>
            <person name="Hatcher P."/>
            <person name="Jogdeo S."/>
            <person name="Krijgsveld J."/>
            <person name="Kriventseva E.V."/>
            <person name="Kultz D."/>
            <person name="Laforsch C."/>
            <person name="Lindquist E."/>
            <person name="Lopez J."/>
            <person name="Manak J.R."/>
            <person name="Muller J."/>
            <person name="Pangilinan J."/>
            <person name="Patwardhan R.P."/>
            <person name="Pitluck S."/>
            <person name="Pritham E.J."/>
            <person name="Rechtsteiner A."/>
            <person name="Rho M."/>
            <person name="Rogozin I.B."/>
            <person name="Sakarya O."/>
            <person name="Salamov A."/>
            <person name="Schaack S."/>
            <person name="Shapiro H."/>
            <person name="Shiga Y."/>
            <person name="Skalitzky C."/>
            <person name="Smith Z."/>
            <person name="Souvorov A."/>
            <person name="Sung W."/>
            <person name="Tang Z."/>
            <person name="Tsuchiya D."/>
            <person name="Tu H."/>
            <person name="Vos H."/>
            <person name="Wang M."/>
            <person name="Wolf Y.I."/>
            <person name="Yamagata H."/>
            <person name="Yamada T."/>
            <person name="Ye Y."/>
            <person name="Shaw J.R."/>
            <person name="Andrews J."/>
            <person name="Crease T.J."/>
            <person name="Tang H."/>
            <person name="Lucas S.M."/>
            <person name="Robertson H.M."/>
            <person name="Bork P."/>
            <person name="Koonin E.V."/>
            <person name="Zdobnov E.M."/>
            <person name="Grigoriev I.V."/>
            <person name="Lynch M."/>
            <person name="Boore J.L."/>
        </authorList>
    </citation>
    <scope>NUCLEOTIDE SEQUENCE [LARGE SCALE GENOMIC DNA]</scope>
</reference>
<feature type="signal peptide" evidence="1">
    <location>
        <begin position="1"/>
        <end position="25"/>
    </location>
</feature>
<protein>
    <submittedName>
        <fullName evidence="2">Uncharacterized protein</fullName>
    </submittedName>
</protein>
<keyword evidence="3" id="KW-1185">Reference proteome</keyword>
<dbReference type="HOGENOM" id="CLU_1112291_0_0_1"/>
<dbReference type="InParanoid" id="E9H5M4"/>
<dbReference type="KEGG" id="dpx:DAPPUDRAFT_253689"/>
<keyword evidence="1" id="KW-0732">Signal</keyword>
<feature type="chain" id="PRO_5003237788" evidence="1">
    <location>
        <begin position="26"/>
        <end position="217"/>
    </location>
</feature>
<evidence type="ECO:0000313" key="3">
    <source>
        <dbReference type="Proteomes" id="UP000000305"/>
    </source>
</evidence>
<proteinExistence type="predicted"/>
<gene>
    <name evidence="2" type="ORF">DAPPUDRAFT_253689</name>
</gene>
<sequence length="217" mass="22291">MAQTFRSLSSLLIVMACCFLNGATAEEREGKQILLPAVPPYPFYFYANNPVAPVYVNAGEAPVEMDARVTSSDAVGRTFFRIFGCPTCPTCPAPVTCPTCPTPATPADGAIFIPSTTGCTTAALAATLCTRASAAPKGTIDVTFAASTSVLIGIVGATPTTAIKLTCTSFPTTFTSTTQFGAVAPATQTITGVGFVQFLASSVADVTSPSLKCTWSS</sequence>
<evidence type="ECO:0000256" key="1">
    <source>
        <dbReference type="SAM" id="SignalP"/>
    </source>
</evidence>
<name>E9H5M4_DAPPU</name>
<evidence type="ECO:0000313" key="2">
    <source>
        <dbReference type="EMBL" id="EFX72890.1"/>
    </source>
</evidence>
<dbReference type="AlphaFoldDB" id="E9H5M4"/>
<dbReference type="EMBL" id="GL732594">
    <property type="protein sequence ID" value="EFX72890.1"/>
    <property type="molecule type" value="Genomic_DNA"/>
</dbReference>